<dbReference type="GO" id="GO:0006633">
    <property type="term" value="P:fatty acid biosynthetic process"/>
    <property type="evidence" value="ECO:0007669"/>
    <property type="project" value="InterPro"/>
</dbReference>
<comment type="subunit">
    <text evidence="10">Homodimer. Probably interacts with PlsY.</text>
</comment>
<evidence type="ECO:0000256" key="6">
    <source>
        <dbReference type="ARBA" id="ARBA00023098"/>
    </source>
</evidence>
<evidence type="ECO:0000256" key="7">
    <source>
        <dbReference type="ARBA" id="ARBA00023209"/>
    </source>
</evidence>
<evidence type="ECO:0000256" key="5">
    <source>
        <dbReference type="ARBA" id="ARBA00022679"/>
    </source>
</evidence>
<gene>
    <name evidence="11" type="ORF">METZ01_LOCUS400183</name>
</gene>
<dbReference type="GO" id="GO:0043811">
    <property type="term" value="F:phosphate:acyl-[acyl carrier protein] acyltransferase activity"/>
    <property type="evidence" value="ECO:0007669"/>
    <property type="project" value="UniProtKB-EC"/>
</dbReference>
<keyword evidence="3" id="KW-0963">Cytoplasm</keyword>
<dbReference type="Pfam" id="PF02504">
    <property type="entry name" value="FA_synthesis"/>
    <property type="match status" value="1"/>
</dbReference>
<dbReference type="PANTHER" id="PTHR30100:SF1">
    <property type="entry name" value="PHOSPHATE ACYLTRANSFERASE"/>
    <property type="match status" value="1"/>
</dbReference>
<dbReference type="InterPro" id="IPR003664">
    <property type="entry name" value="FA_synthesis"/>
</dbReference>
<dbReference type="InterPro" id="IPR012281">
    <property type="entry name" value="Phospholipid_synth_PlsX-like"/>
</dbReference>
<proteinExistence type="predicted"/>
<dbReference type="GO" id="GO:0005737">
    <property type="term" value="C:cytoplasm"/>
    <property type="evidence" value="ECO:0007669"/>
    <property type="project" value="UniProtKB-SubCell"/>
</dbReference>
<dbReference type="PANTHER" id="PTHR30100">
    <property type="entry name" value="FATTY ACID/PHOSPHOLIPID SYNTHESIS PROTEIN PLSX"/>
    <property type="match status" value="1"/>
</dbReference>
<keyword evidence="6" id="KW-0443">Lipid metabolism</keyword>
<accession>A0A382VLD7</accession>
<evidence type="ECO:0000256" key="1">
    <source>
        <dbReference type="ARBA" id="ARBA00001232"/>
    </source>
</evidence>
<evidence type="ECO:0000256" key="9">
    <source>
        <dbReference type="ARBA" id="ARBA00024069"/>
    </source>
</evidence>
<organism evidence="11">
    <name type="scientific">marine metagenome</name>
    <dbReference type="NCBI Taxonomy" id="408172"/>
    <lineage>
        <taxon>unclassified sequences</taxon>
        <taxon>metagenomes</taxon>
        <taxon>ecological metagenomes</taxon>
    </lineage>
</organism>
<evidence type="ECO:0000256" key="10">
    <source>
        <dbReference type="ARBA" id="ARBA00046608"/>
    </source>
</evidence>
<dbReference type="EMBL" id="UINC01152908">
    <property type="protein sequence ID" value="SVD47329.1"/>
    <property type="molecule type" value="Genomic_DNA"/>
</dbReference>
<dbReference type="AlphaFoldDB" id="A0A382VLD7"/>
<sequence length="63" mass="6931">MSSGLTIAIDAMGGDFGSSEIIPAALFSLNKHKKLNLILVGKEDILHEEIKKHNSRDNERITI</sequence>
<keyword evidence="7" id="KW-0594">Phospholipid biosynthesis</keyword>
<comment type="subcellular location">
    <subcellularLocation>
        <location evidence="2">Cytoplasm</location>
    </subcellularLocation>
</comment>
<keyword evidence="5" id="KW-0808">Transferase</keyword>
<evidence type="ECO:0000256" key="8">
    <source>
        <dbReference type="ARBA" id="ARBA00023264"/>
    </source>
</evidence>
<dbReference type="Gene3D" id="3.40.718.10">
    <property type="entry name" value="Isopropylmalate Dehydrogenase"/>
    <property type="match status" value="1"/>
</dbReference>
<name>A0A382VLD7_9ZZZZ</name>
<comment type="catalytic activity">
    <reaction evidence="1">
        <text>a fatty acyl-[ACP] + phosphate = an acyl phosphate + holo-[ACP]</text>
        <dbReference type="Rhea" id="RHEA:42292"/>
        <dbReference type="Rhea" id="RHEA-COMP:9685"/>
        <dbReference type="Rhea" id="RHEA-COMP:14125"/>
        <dbReference type="ChEBI" id="CHEBI:43474"/>
        <dbReference type="ChEBI" id="CHEBI:59918"/>
        <dbReference type="ChEBI" id="CHEBI:64479"/>
        <dbReference type="ChEBI" id="CHEBI:138651"/>
        <dbReference type="EC" id="2.3.1.274"/>
    </reaction>
</comment>
<dbReference type="GO" id="GO:0008654">
    <property type="term" value="P:phospholipid biosynthetic process"/>
    <property type="evidence" value="ECO:0007669"/>
    <property type="project" value="UniProtKB-KW"/>
</dbReference>
<evidence type="ECO:0000256" key="2">
    <source>
        <dbReference type="ARBA" id="ARBA00004496"/>
    </source>
</evidence>
<evidence type="ECO:0000256" key="3">
    <source>
        <dbReference type="ARBA" id="ARBA00022490"/>
    </source>
</evidence>
<evidence type="ECO:0000313" key="11">
    <source>
        <dbReference type="EMBL" id="SVD47329.1"/>
    </source>
</evidence>
<keyword evidence="8" id="KW-1208">Phospholipid metabolism</keyword>
<dbReference type="SUPFAM" id="SSF53659">
    <property type="entry name" value="Isocitrate/Isopropylmalate dehydrogenase-like"/>
    <property type="match status" value="1"/>
</dbReference>
<evidence type="ECO:0000256" key="4">
    <source>
        <dbReference type="ARBA" id="ARBA00022516"/>
    </source>
</evidence>
<reference evidence="11" key="1">
    <citation type="submission" date="2018-05" db="EMBL/GenBank/DDBJ databases">
        <authorList>
            <person name="Lanie J.A."/>
            <person name="Ng W.-L."/>
            <person name="Kazmierczak K.M."/>
            <person name="Andrzejewski T.M."/>
            <person name="Davidsen T.M."/>
            <person name="Wayne K.J."/>
            <person name="Tettelin H."/>
            <person name="Glass J.I."/>
            <person name="Rusch D."/>
            <person name="Podicherti R."/>
            <person name="Tsui H.-C.T."/>
            <person name="Winkler M.E."/>
        </authorList>
    </citation>
    <scope>NUCLEOTIDE SEQUENCE</scope>
</reference>
<keyword evidence="4" id="KW-0444">Lipid biosynthesis</keyword>
<dbReference type="EC" id="2.3.1.274" evidence="9"/>
<protein>
    <recommendedName>
        <fullName evidence="9">phosphate acyltransferase</fullName>
        <ecNumber evidence="9">2.3.1.274</ecNumber>
    </recommendedName>
</protein>